<feature type="chain" id="PRO_5003865932" description="sn-glycerol-3-phosphate-binding periplasmic protein UgpB" evidence="9">
    <location>
        <begin position="23"/>
        <end position="436"/>
    </location>
</feature>
<comment type="function">
    <text evidence="8">Part of the ABC transporter complex UgpBAEC involved in sn-glycerol-3-phosphate (G3P) import. Binds G3P.</text>
</comment>
<comment type="similarity">
    <text evidence="2">Belongs to the bacterial solute-binding protein 1 family.</text>
</comment>
<evidence type="ECO:0000256" key="8">
    <source>
        <dbReference type="ARBA" id="ARBA00034473"/>
    </source>
</evidence>
<dbReference type="GO" id="GO:0042597">
    <property type="term" value="C:periplasmic space"/>
    <property type="evidence" value="ECO:0007669"/>
    <property type="project" value="UniProtKB-SubCell"/>
</dbReference>
<dbReference type="PATRIC" id="fig|1231190.3.peg.1386"/>
<dbReference type="PANTHER" id="PTHR43649">
    <property type="entry name" value="ARABINOSE-BINDING PROTEIN-RELATED"/>
    <property type="match status" value="1"/>
</dbReference>
<dbReference type="OrthoDB" id="9762335at2"/>
<comment type="subcellular location">
    <subcellularLocation>
        <location evidence="1">Periplasm</location>
    </subcellularLocation>
</comment>
<dbReference type="NCBIfam" id="NF008211">
    <property type="entry name" value="PRK10974.1"/>
    <property type="match status" value="1"/>
</dbReference>
<evidence type="ECO:0000256" key="1">
    <source>
        <dbReference type="ARBA" id="ARBA00004418"/>
    </source>
</evidence>
<keyword evidence="6 9" id="KW-0732">Signal</keyword>
<evidence type="ECO:0000256" key="3">
    <source>
        <dbReference type="ARBA" id="ARBA00011557"/>
    </source>
</evidence>
<dbReference type="InterPro" id="IPR006059">
    <property type="entry name" value="SBP"/>
</dbReference>
<organism evidence="10 11">
    <name type="scientific">Nitratireductor indicus C115</name>
    <dbReference type="NCBI Taxonomy" id="1231190"/>
    <lineage>
        <taxon>Bacteria</taxon>
        <taxon>Pseudomonadati</taxon>
        <taxon>Pseudomonadota</taxon>
        <taxon>Alphaproteobacteria</taxon>
        <taxon>Hyphomicrobiales</taxon>
        <taxon>Phyllobacteriaceae</taxon>
        <taxon>Nitratireductor</taxon>
    </lineage>
</organism>
<keyword evidence="5" id="KW-0813">Transport</keyword>
<dbReference type="Gene3D" id="3.40.190.10">
    <property type="entry name" value="Periplasmic binding protein-like II"/>
    <property type="match status" value="2"/>
</dbReference>
<evidence type="ECO:0000313" key="10">
    <source>
        <dbReference type="EMBL" id="EKF42979.1"/>
    </source>
</evidence>
<dbReference type="RefSeq" id="WP_009449879.1">
    <property type="nucleotide sequence ID" value="NZ_AMSI01000004.1"/>
</dbReference>
<keyword evidence="11" id="KW-1185">Reference proteome</keyword>
<evidence type="ECO:0000256" key="9">
    <source>
        <dbReference type="SAM" id="SignalP"/>
    </source>
</evidence>
<sequence length="436" mass="47753">MYFRALISAATALTAMVGAAQAQTEIQFWHAMTGRLGELVDKQISDFNASQSDYTVIGNYKGNYSEALNAGIAAFRAGEQPHILQVFEVGTATMMAAKGAIKPVYEVMEESKEPFDPSAYLAPVAGYYTTAEGQMLSLPYNSSTPVLYINKDALKAAGIDPETKPATWPEVEEILVKLKESGNACPLTTAWQSWIHLENLSAYHNKPFATKSNGFEGIDTELVFNGDLQVKHISKLAEWVKDGLFSYSGRRNEGGARFRSGECAMFTESSAGYAGVKAEAQFDFAVTNLPYWPDQEDAPFNTIIGGASLWVMSGHDAPEYAGVAKFLTYLSSAEVQAQWHQDTGYLPITLSAYDLTKQQGFYDKNPGTDVAILQMTGKAPTANSKGIRLGNFDQIRTVIDEELEAVWQGQKDAKTALDEAVSRGNDLLRRFEQSAR</sequence>
<dbReference type="STRING" id="721133.SAMN05216176_10515"/>
<gene>
    <name evidence="10" type="ORF">NA8A_06579</name>
</gene>
<keyword evidence="7" id="KW-0574">Periplasm</keyword>
<protein>
    <recommendedName>
        <fullName evidence="4">sn-glycerol-3-phosphate-binding periplasmic protein UgpB</fullName>
    </recommendedName>
</protein>
<dbReference type="CDD" id="cd14748">
    <property type="entry name" value="PBP2_UgpB"/>
    <property type="match status" value="1"/>
</dbReference>
<dbReference type="SUPFAM" id="SSF53850">
    <property type="entry name" value="Periplasmic binding protein-like II"/>
    <property type="match status" value="1"/>
</dbReference>
<dbReference type="Proteomes" id="UP000007374">
    <property type="component" value="Unassembled WGS sequence"/>
</dbReference>
<comment type="caution">
    <text evidence="10">The sequence shown here is derived from an EMBL/GenBank/DDBJ whole genome shotgun (WGS) entry which is preliminary data.</text>
</comment>
<evidence type="ECO:0000256" key="4">
    <source>
        <dbReference type="ARBA" id="ARBA00017470"/>
    </source>
</evidence>
<evidence type="ECO:0000256" key="2">
    <source>
        <dbReference type="ARBA" id="ARBA00008520"/>
    </source>
</evidence>
<evidence type="ECO:0000256" key="5">
    <source>
        <dbReference type="ARBA" id="ARBA00022448"/>
    </source>
</evidence>
<dbReference type="Pfam" id="PF13416">
    <property type="entry name" value="SBP_bac_8"/>
    <property type="match status" value="1"/>
</dbReference>
<dbReference type="InterPro" id="IPR050490">
    <property type="entry name" value="Bact_solute-bd_prot1"/>
</dbReference>
<accession>K2NYM6</accession>
<evidence type="ECO:0000256" key="6">
    <source>
        <dbReference type="ARBA" id="ARBA00022729"/>
    </source>
</evidence>
<dbReference type="AlphaFoldDB" id="K2NYM6"/>
<evidence type="ECO:0000313" key="11">
    <source>
        <dbReference type="Proteomes" id="UP000007374"/>
    </source>
</evidence>
<dbReference type="eggNOG" id="COG1653">
    <property type="taxonomic scope" value="Bacteria"/>
</dbReference>
<evidence type="ECO:0000256" key="7">
    <source>
        <dbReference type="ARBA" id="ARBA00022764"/>
    </source>
</evidence>
<reference evidence="10 11" key="1">
    <citation type="journal article" date="2012" name="J. Bacteriol.">
        <title>Genome Sequence of Nitratireductor indicus Type Strain C115.</title>
        <authorList>
            <person name="Lai Q."/>
            <person name="Li G."/>
            <person name="Yu Z."/>
            <person name="Shao Z."/>
        </authorList>
    </citation>
    <scope>NUCLEOTIDE SEQUENCE [LARGE SCALE GENOMIC DNA]</scope>
    <source>
        <strain evidence="10 11">C115</strain>
    </source>
</reference>
<comment type="subunit">
    <text evidence="3">The complex is composed of two ATP-binding proteins (UgpC), two transmembrane proteins (UgpA and UgpE) and a solute-binding protein (UgpB).</text>
</comment>
<dbReference type="EMBL" id="AMSI01000004">
    <property type="protein sequence ID" value="EKF42979.1"/>
    <property type="molecule type" value="Genomic_DNA"/>
</dbReference>
<feature type="signal peptide" evidence="9">
    <location>
        <begin position="1"/>
        <end position="22"/>
    </location>
</feature>
<proteinExistence type="inferred from homology"/>
<name>K2NYM6_9HYPH</name>
<dbReference type="PANTHER" id="PTHR43649:SF31">
    <property type="entry name" value="SN-GLYCEROL-3-PHOSPHATE-BINDING PERIPLASMIC PROTEIN UGPB"/>
    <property type="match status" value="1"/>
</dbReference>